<proteinExistence type="predicted"/>
<dbReference type="OrthoDB" id="6766291at2759"/>
<dbReference type="PANTHER" id="PTHR47326:SF1">
    <property type="entry name" value="HTH PSQ-TYPE DOMAIN-CONTAINING PROTEIN"/>
    <property type="match status" value="1"/>
</dbReference>
<organism evidence="1 2">
    <name type="scientific">Asbolus verrucosus</name>
    <name type="common">Desert ironclad beetle</name>
    <dbReference type="NCBI Taxonomy" id="1661398"/>
    <lineage>
        <taxon>Eukaryota</taxon>
        <taxon>Metazoa</taxon>
        <taxon>Ecdysozoa</taxon>
        <taxon>Arthropoda</taxon>
        <taxon>Hexapoda</taxon>
        <taxon>Insecta</taxon>
        <taxon>Pterygota</taxon>
        <taxon>Neoptera</taxon>
        <taxon>Endopterygota</taxon>
        <taxon>Coleoptera</taxon>
        <taxon>Polyphaga</taxon>
        <taxon>Cucujiformia</taxon>
        <taxon>Tenebrionidae</taxon>
        <taxon>Pimeliinae</taxon>
        <taxon>Asbolus</taxon>
    </lineage>
</organism>
<evidence type="ECO:0000313" key="1">
    <source>
        <dbReference type="EMBL" id="RZC34958.1"/>
    </source>
</evidence>
<dbReference type="GO" id="GO:0003676">
    <property type="term" value="F:nucleic acid binding"/>
    <property type="evidence" value="ECO:0007669"/>
    <property type="project" value="InterPro"/>
</dbReference>
<comment type="caution">
    <text evidence="1">The sequence shown here is derived from an EMBL/GenBank/DDBJ whole genome shotgun (WGS) entry which is preliminary data.</text>
</comment>
<dbReference type="EMBL" id="QDEB01075323">
    <property type="protein sequence ID" value="RZC34958.1"/>
    <property type="molecule type" value="Genomic_DNA"/>
</dbReference>
<reference evidence="1 2" key="1">
    <citation type="submission" date="2017-03" db="EMBL/GenBank/DDBJ databases">
        <title>Genome of the blue death feigning beetle - Asbolus verrucosus.</title>
        <authorList>
            <person name="Rider S.D."/>
        </authorList>
    </citation>
    <scope>NUCLEOTIDE SEQUENCE [LARGE SCALE GENOMIC DNA]</scope>
    <source>
        <strain evidence="1">Butters</strain>
        <tissue evidence="1">Head and leg muscle</tissue>
    </source>
</reference>
<sequence>MWLQYDDAPPHFARDVNLYLNEQLGYHWIGRCGINEWPARSPDLTPVDLFLC</sequence>
<evidence type="ECO:0008006" key="3">
    <source>
        <dbReference type="Google" id="ProtNLM"/>
    </source>
</evidence>
<dbReference type="PANTHER" id="PTHR47326">
    <property type="entry name" value="TRANSPOSABLE ELEMENT TC3 TRANSPOSASE-LIKE PROTEIN"/>
    <property type="match status" value="1"/>
</dbReference>
<accession>A0A482VRG4</accession>
<keyword evidence="2" id="KW-1185">Reference proteome</keyword>
<dbReference type="InterPro" id="IPR036397">
    <property type="entry name" value="RNaseH_sf"/>
</dbReference>
<name>A0A482VRG4_ASBVE</name>
<dbReference type="Proteomes" id="UP000292052">
    <property type="component" value="Unassembled WGS sequence"/>
</dbReference>
<evidence type="ECO:0000313" key="2">
    <source>
        <dbReference type="Proteomes" id="UP000292052"/>
    </source>
</evidence>
<dbReference type="AlphaFoldDB" id="A0A482VRG4"/>
<gene>
    <name evidence="1" type="ORF">BDFB_005946</name>
</gene>
<protein>
    <recommendedName>
        <fullName evidence="3">DDE 3 domain containing protein</fullName>
    </recommendedName>
</protein>
<dbReference type="Gene3D" id="3.30.420.10">
    <property type="entry name" value="Ribonuclease H-like superfamily/Ribonuclease H"/>
    <property type="match status" value="1"/>
</dbReference>
<dbReference type="STRING" id="1661398.A0A482VRG4"/>